<organism evidence="1 2">
    <name type="scientific">Dermacentor silvarum</name>
    <name type="common">Tick</name>
    <dbReference type="NCBI Taxonomy" id="543639"/>
    <lineage>
        <taxon>Eukaryota</taxon>
        <taxon>Metazoa</taxon>
        <taxon>Ecdysozoa</taxon>
        <taxon>Arthropoda</taxon>
        <taxon>Chelicerata</taxon>
        <taxon>Arachnida</taxon>
        <taxon>Acari</taxon>
        <taxon>Parasitiformes</taxon>
        <taxon>Ixodida</taxon>
        <taxon>Ixodoidea</taxon>
        <taxon>Ixodidae</taxon>
        <taxon>Rhipicephalinae</taxon>
        <taxon>Dermacentor</taxon>
    </lineage>
</organism>
<gene>
    <name evidence="1" type="ORF">HPB49_025064</name>
</gene>
<sequence length="105" mass="12492">MGVAKKPWCDFVIFTDHADLQHSISVERIHFDQEIWEDILQGLVYFYKAAIIPELMTRRIRRLGFLYTTGAVYVSFKKYALGFYLVDDCDEDNLKMKIRRLKHTK</sequence>
<protein>
    <submittedName>
        <fullName evidence="1">Uncharacterized protein</fullName>
    </submittedName>
</protein>
<accession>A0ACB8C6A1</accession>
<proteinExistence type="predicted"/>
<evidence type="ECO:0000313" key="1">
    <source>
        <dbReference type="EMBL" id="KAH7934351.1"/>
    </source>
</evidence>
<name>A0ACB8C6A1_DERSI</name>
<comment type="caution">
    <text evidence="1">The sequence shown here is derived from an EMBL/GenBank/DDBJ whole genome shotgun (WGS) entry which is preliminary data.</text>
</comment>
<evidence type="ECO:0000313" key="2">
    <source>
        <dbReference type="Proteomes" id="UP000821865"/>
    </source>
</evidence>
<keyword evidence="2" id="KW-1185">Reference proteome</keyword>
<reference evidence="1" key="1">
    <citation type="submission" date="2020-05" db="EMBL/GenBank/DDBJ databases">
        <title>Large-scale comparative analyses of tick genomes elucidate their genetic diversity and vector capacities.</title>
        <authorList>
            <person name="Jia N."/>
            <person name="Wang J."/>
            <person name="Shi W."/>
            <person name="Du L."/>
            <person name="Sun Y."/>
            <person name="Zhan W."/>
            <person name="Jiang J."/>
            <person name="Wang Q."/>
            <person name="Zhang B."/>
            <person name="Ji P."/>
            <person name="Sakyi L.B."/>
            <person name="Cui X."/>
            <person name="Yuan T."/>
            <person name="Jiang B."/>
            <person name="Yang W."/>
            <person name="Lam T.T.-Y."/>
            <person name="Chang Q."/>
            <person name="Ding S."/>
            <person name="Wang X."/>
            <person name="Zhu J."/>
            <person name="Ruan X."/>
            <person name="Zhao L."/>
            <person name="Wei J."/>
            <person name="Que T."/>
            <person name="Du C."/>
            <person name="Cheng J."/>
            <person name="Dai P."/>
            <person name="Han X."/>
            <person name="Huang E."/>
            <person name="Gao Y."/>
            <person name="Liu J."/>
            <person name="Shao H."/>
            <person name="Ye R."/>
            <person name="Li L."/>
            <person name="Wei W."/>
            <person name="Wang X."/>
            <person name="Wang C."/>
            <person name="Yang T."/>
            <person name="Huo Q."/>
            <person name="Li W."/>
            <person name="Guo W."/>
            <person name="Chen H."/>
            <person name="Zhou L."/>
            <person name="Ni X."/>
            <person name="Tian J."/>
            <person name="Zhou Y."/>
            <person name="Sheng Y."/>
            <person name="Liu T."/>
            <person name="Pan Y."/>
            <person name="Xia L."/>
            <person name="Li J."/>
            <person name="Zhao F."/>
            <person name="Cao W."/>
        </authorList>
    </citation>
    <scope>NUCLEOTIDE SEQUENCE</scope>
    <source>
        <strain evidence="1">Dsil-2018</strain>
    </source>
</reference>
<dbReference type="Proteomes" id="UP000821865">
    <property type="component" value="Chromosome 9"/>
</dbReference>
<dbReference type="EMBL" id="CM023478">
    <property type="protein sequence ID" value="KAH7934351.1"/>
    <property type="molecule type" value="Genomic_DNA"/>
</dbReference>